<dbReference type="RefSeq" id="WP_085361171.1">
    <property type="nucleotide sequence ID" value="NZ_NAFD01000187.1"/>
</dbReference>
<sequence>MSNAVTPGATVTLAQNLIDSPTTKPSRRAFLSAAVFAAAGTALSAGDGVAVEGKPDPIFAVIERHRAAYAAYDATLGEDELEERIPFELRQSSFFDAQRGDPHWRVPTDHPDWIAHIEESARAQCEEEEAATELVSTEGLTPAGAVALLAYARDREDRGDQWPNFEEGSWLYLMLCRAVEALAVSA</sequence>
<reference evidence="1 2" key="1">
    <citation type="submission" date="2017-03" db="EMBL/GenBank/DDBJ databases">
        <title>Whole genome sequences of fourteen strains of Bradyrhizobium canariense and one strain of Bradyrhizobium japonicum isolated from Lupinus (Papilionoideae: Genisteae) species in Algeria.</title>
        <authorList>
            <person name="Crovadore J."/>
            <person name="Chekireb D."/>
            <person name="Brachmann A."/>
            <person name="Chablais R."/>
            <person name="Cochard B."/>
            <person name="Lefort F."/>
        </authorList>
    </citation>
    <scope>NUCLEOTIDE SEQUENCE [LARGE SCALE GENOMIC DNA]</scope>
    <source>
        <strain evidence="1 2">UBMA195</strain>
    </source>
</reference>
<gene>
    <name evidence="1" type="ORF">BSZ18_26000</name>
</gene>
<dbReference type="PROSITE" id="PS51318">
    <property type="entry name" value="TAT"/>
    <property type="match status" value="1"/>
</dbReference>
<dbReference type="InterPro" id="IPR006311">
    <property type="entry name" value="TAT_signal"/>
</dbReference>
<comment type="caution">
    <text evidence="1">The sequence shown here is derived from an EMBL/GenBank/DDBJ whole genome shotgun (WGS) entry which is preliminary data.</text>
</comment>
<dbReference type="AlphaFoldDB" id="A0A1X3GES4"/>
<accession>A0A1X3GES4</accession>
<name>A0A1X3GES4_9BRAD</name>
<evidence type="ECO:0000313" key="2">
    <source>
        <dbReference type="Proteomes" id="UP000193553"/>
    </source>
</evidence>
<evidence type="ECO:0000313" key="1">
    <source>
        <dbReference type="EMBL" id="OSJ05615.1"/>
    </source>
</evidence>
<dbReference type="Proteomes" id="UP000193553">
    <property type="component" value="Unassembled WGS sequence"/>
</dbReference>
<protein>
    <submittedName>
        <fullName evidence="1">Uncharacterized protein</fullName>
    </submittedName>
</protein>
<organism evidence="1 2">
    <name type="scientific">Bradyrhizobium canariense</name>
    <dbReference type="NCBI Taxonomy" id="255045"/>
    <lineage>
        <taxon>Bacteria</taxon>
        <taxon>Pseudomonadati</taxon>
        <taxon>Pseudomonadota</taxon>
        <taxon>Alphaproteobacteria</taxon>
        <taxon>Hyphomicrobiales</taxon>
        <taxon>Nitrobacteraceae</taxon>
        <taxon>Bradyrhizobium</taxon>
    </lineage>
</organism>
<dbReference type="EMBL" id="NAFI01000182">
    <property type="protein sequence ID" value="OSJ05615.1"/>
    <property type="molecule type" value="Genomic_DNA"/>
</dbReference>
<proteinExistence type="predicted"/>